<dbReference type="STRING" id="282301.A0A267FNU9"/>
<dbReference type="PANTHER" id="PTHR12951">
    <property type="entry name" value="RETINAL PROTEIN 4"/>
    <property type="match status" value="1"/>
</dbReference>
<dbReference type="InterPro" id="IPR008015">
    <property type="entry name" value="PDED_dom"/>
</dbReference>
<accession>A0A267FNU9</accession>
<name>A0A267FNU9_9PLAT</name>
<keyword evidence="3" id="KW-0653">Protein transport</keyword>
<dbReference type="InterPro" id="IPR051519">
    <property type="entry name" value="PDE6D_unc-119_myristoyl-bd"/>
</dbReference>
<dbReference type="FunFam" id="2.70.50.40:FF:000003">
    <property type="entry name" value="UNC119 homologue, putative"/>
    <property type="match status" value="1"/>
</dbReference>
<evidence type="ECO:0000256" key="2">
    <source>
        <dbReference type="ARBA" id="ARBA00022448"/>
    </source>
</evidence>
<dbReference type="GO" id="GO:0060271">
    <property type="term" value="P:cilium assembly"/>
    <property type="evidence" value="ECO:0007669"/>
    <property type="project" value="TreeGrafter"/>
</dbReference>
<feature type="domain" description="GMP phosphodiesterase delta subunit" evidence="5">
    <location>
        <begin position="83"/>
        <end position="235"/>
    </location>
</feature>
<gene>
    <name evidence="6" type="ORF">BOX15_Mlig026355g2</name>
</gene>
<evidence type="ECO:0000256" key="3">
    <source>
        <dbReference type="ARBA" id="ARBA00022927"/>
    </source>
</evidence>
<proteinExistence type="inferred from homology"/>
<dbReference type="InterPro" id="IPR037036">
    <property type="entry name" value="PDED_dom_sf"/>
</dbReference>
<evidence type="ECO:0000313" key="6">
    <source>
        <dbReference type="EMBL" id="PAA75446.1"/>
    </source>
</evidence>
<dbReference type="SUPFAM" id="SSF81296">
    <property type="entry name" value="E set domains"/>
    <property type="match status" value="1"/>
</dbReference>
<dbReference type="Proteomes" id="UP000215902">
    <property type="component" value="Unassembled WGS sequence"/>
</dbReference>
<dbReference type="GO" id="GO:0042953">
    <property type="term" value="P:lipoprotein transport"/>
    <property type="evidence" value="ECO:0007669"/>
    <property type="project" value="TreeGrafter"/>
</dbReference>
<evidence type="ECO:0000256" key="1">
    <source>
        <dbReference type="ARBA" id="ARBA00008102"/>
    </source>
</evidence>
<dbReference type="Pfam" id="PF05351">
    <property type="entry name" value="GMP_PDE_delta"/>
    <property type="match status" value="1"/>
</dbReference>
<dbReference type="GO" id="GO:0005929">
    <property type="term" value="C:cilium"/>
    <property type="evidence" value="ECO:0007669"/>
    <property type="project" value="TreeGrafter"/>
</dbReference>
<dbReference type="GO" id="GO:0007399">
    <property type="term" value="P:nervous system development"/>
    <property type="evidence" value="ECO:0007669"/>
    <property type="project" value="TreeGrafter"/>
</dbReference>
<organism evidence="6 7">
    <name type="scientific">Macrostomum lignano</name>
    <dbReference type="NCBI Taxonomy" id="282301"/>
    <lineage>
        <taxon>Eukaryota</taxon>
        <taxon>Metazoa</taxon>
        <taxon>Spiralia</taxon>
        <taxon>Lophotrochozoa</taxon>
        <taxon>Platyhelminthes</taxon>
        <taxon>Rhabditophora</taxon>
        <taxon>Macrostomorpha</taxon>
        <taxon>Macrostomida</taxon>
        <taxon>Macrostomidae</taxon>
        <taxon>Macrostomum</taxon>
    </lineage>
</organism>
<keyword evidence="4" id="KW-0446">Lipid-binding</keyword>
<dbReference type="InterPro" id="IPR014756">
    <property type="entry name" value="Ig_E-set"/>
</dbReference>
<evidence type="ECO:0000313" key="7">
    <source>
        <dbReference type="Proteomes" id="UP000215902"/>
    </source>
</evidence>
<feature type="non-terminal residue" evidence="6">
    <location>
        <position position="1"/>
    </location>
</feature>
<reference evidence="6 7" key="1">
    <citation type="submission" date="2017-06" db="EMBL/GenBank/DDBJ databases">
        <title>A platform for efficient transgenesis in Macrostomum lignano, a flatworm model organism for stem cell research.</title>
        <authorList>
            <person name="Berezikov E."/>
        </authorList>
    </citation>
    <scope>NUCLEOTIDE SEQUENCE [LARGE SCALE GENOMIC DNA]</scope>
    <source>
        <strain evidence="6">DV1</strain>
        <tissue evidence="6">Whole organism</tissue>
    </source>
</reference>
<dbReference type="AlphaFoldDB" id="A0A267FNU9"/>
<keyword evidence="2" id="KW-0813">Transport</keyword>
<evidence type="ECO:0000256" key="4">
    <source>
        <dbReference type="ARBA" id="ARBA00023121"/>
    </source>
</evidence>
<dbReference type="EMBL" id="NIVC01000884">
    <property type="protein sequence ID" value="PAA75446.1"/>
    <property type="molecule type" value="Genomic_DNA"/>
</dbReference>
<comment type="caution">
    <text evidence="6">The sequence shown here is derived from an EMBL/GenBank/DDBJ whole genome shotgun (WGS) entry which is preliminary data.</text>
</comment>
<evidence type="ECO:0000259" key="5">
    <source>
        <dbReference type="Pfam" id="PF05351"/>
    </source>
</evidence>
<protein>
    <recommendedName>
        <fullName evidence="5">GMP phosphodiesterase delta subunit domain-containing protein</fullName>
    </recommendedName>
</protein>
<dbReference type="PANTHER" id="PTHR12951:SF1">
    <property type="entry name" value="PROTEIN UNC-119 HOMOLOG"/>
    <property type="match status" value="1"/>
</dbReference>
<dbReference type="GO" id="GO:0008289">
    <property type="term" value="F:lipid binding"/>
    <property type="evidence" value="ECO:0007669"/>
    <property type="project" value="UniProtKB-KW"/>
</dbReference>
<dbReference type="Gene3D" id="2.70.50.40">
    <property type="entry name" value="GMP phosphodiesterase, delta subunit"/>
    <property type="match status" value="1"/>
</dbReference>
<dbReference type="OrthoDB" id="10248777at2759"/>
<comment type="similarity">
    <text evidence="1">Belongs to the PDE6D/unc-119 family.</text>
</comment>
<keyword evidence="7" id="KW-1185">Reference proteome</keyword>
<sequence length="237" mass="27505">SHYFSHKACWSIIFQNYNSQISLTMASQTKAIPKKKGGSVLARKANESKVKTEDDLLKSGTIRPEDVLCLKSATKEYLCSTDANKYEIEFTRFKLRDLVSGQVLFEVSKPPDSEIVQNPDDPNAGRFIRYQFPKDFLRLKTVGATIEFTVGDLEITKFRMIERHYFRDRLLKSFDFDFGFVIPHSKNTVEHIYEFPSLTQEEVKEMIDNPFETKSDSFYFVNDRLVMHNKADYGYNG</sequence>